<organism evidence="2">
    <name type="scientific">Riptortus pedestris</name>
    <name type="common">Bean bug</name>
    <dbReference type="NCBI Taxonomy" id="329032"/>
    <lineage>
        <taxon>Eukaryota</taxon>
        <taxon>Metazoa</taxon>
        <taxon>Ecdysozoa</taxon>
        <taxon>Arthropoda</taxon>
        <taxon>Hexapoda</taxon>
        <taxon>Insecta</taxon>
        <taxon>Pterygota</taxon>
        <taxon>Neoptera</taxon>
        <taxon>Paraneoptera</taxon>
        <taxon>Hemiptera</taxon>
        <taxon>Heteroptera</taxon>
        <taxon>Panheteroptera</taxon>
        <taxon>Pentatomomorpha</taxon>
        <taxon>Coreoidea</taxon>
        <taxon>Alydidae</taxon>
        <taxon>Riptortus</taxon>
    </lineage>
</organism>
<feature type="transmembrane region" description="Helical" evidence="1">
    <location>
        <begin position="108"/>
        <end position="127"/>
    </location>
</feature>
<proteinExistence type="evidence at transcript level"/>
<evidence type="ECO:0000313" key="2">
    <source>
        <dbReference type="EMBL" id="BAN21066.1"/>
    </source>
</evidence>
<keyword evidence="1" id="KW-0472">Membrane</keyword>
<evidence type="ECO:0000256" key="1">
    <source>
        <dbReference type="SAM" id="Phobius"/>
    </source>
</evidence>
<feature type="transmembrane region" description="Helical" evidence="1">
    <location>
        <begin position="22"/>
        <end position="49"/>
    </location>
</feature>
<name>R4WQ82_RIPPE</name>
<protein>
    <submittedName>
        <fullName evidence="2">Unkown protein</fullName>
    </submittedName>
</protein>
<sequence>MAEEDETAGEALLKKLPRINRFCFVTGVDLGSLFIGFVGLVVAKVFFIIDVLDLAFIGDRAAKEPGNSILTTALGIIIFDALIQIGYIVISVYLILGIKKKRRLYIKAYILASIGLTFSKGAAAIAFLAFREVVPFITCFIYASFQVYYTLVVNSHYLETNIDVADY</sequence>
<dbReference type="AlphaFoldDB" id="R4WQ82"/>
<accession>R4WQ82</accession>
<keyword evidence="1" id="KW-1133">Transmembrane helix</keyword>
<dbReference type="EMBL" id="AK417851">
    <property type="protein sequence ID" value="BAN21066.1"/>
    <property type="molecule type" value="mRNA"/>
</dbReference>
<feature type="transmembrane region" description="Helical" evidence="1">
    <location>
        <begin position="133"/>
        <end position="152"/>
    </location>
</feature>
<keyword evidence="1" id="KW-0812">Transmembrane</keyword>
<feature type="transmembrane region" description="Helical" evidence="1">
    <location>
        <begin position="69"/>
        <end position="96"/>
    </location>
</feature>
<reference evidence="2" key="1">
    <citation type="journal article" date="2013" name="PLoS ONE">
        <title>Gene expression in gut symbiotic organ of stinkbug affected by extracellular bacterial symbiont.</title>
        <authorList>
            <person name="Futahashi R."/>
            <person name="Tanaka K."/>
            <person name="Tanahashi M."/>
            <person name="Nikoh N."/>
            <person name="Kikuchi Y."/>
            <person name="Lee B.L."/>
            <person name="Fukatsu T."/>
        </authorList>
    </citation>
    <scope>NUCLEOTIDE SEQUENCE</scope>
    <source>
        <tissue evidence="2">Midgut</tissue>
    </source>
</reference>